<dbReference type="InterPro" id="IPR011006">
    <property type="entry name" value="CheY-like_superfamily"/>
</dbReference>
<evidence type="ECO:0000256" key="4">
    <source>
        <dbReference type="PROSITE-ProRule" id="PRU00169"/>
    </source>
</evidence>
<gene>
    <name evidence="7" type="ORF">BB934_40195</name>
</gene>
<name>A0A1B2EX12_9HYPH</name>
<dbReference type="RefSeq" id="WP_099515318.1">
    <property type="nucleotide sequence ID" value="NZ_CP016619.1"/>
</dbReference>
<dbReference type="SUPFAM" id="SSF52172">
    <property type="entry name" value="CheY-like"/>
    <property type="match status" value="1"/>
</dbReference>
<protein>
    <recommendedName>
        <fullName evidence="6">Response regulatory domain-containing protein</fullName>
    </recommendedName>
</protein>
<dbReference type="SMART" id="SM00448">
    <property type="entry name" value="REC"/>
    <property type="match status" value="1"/>
</dbReference>
<dbReference type="OrthoDB" id="8018001at2"/>
<evidence type="ECO:0000313" key="7">
    <source>
        <dbReference type="EMBL" id="ANY84427.1"/>
    </source>
</evidence>
<feature type="region of interest" description="Disordered" evidence="5">
    <location>
        <begin position="149"/>
        <end position="170"/>
    </location>
</feature>
<keyword evidence="2" id="KW-0805">Transcription regulation</keyword>
<dbReference type="AlphaFoldDB" id="A0A1B2EX12"/>
<organism evidence="7">
    <name type="scientific">Microvirga ossetica</name>
    <dbReference type="NCBI Taxonomy" id="1882682"/>
    <lineage>
        <taxon>Bacteria</taxon>
        <taxon>Pseudomonadati</taxon>
        <taxon>Pseudomonadota</taxon>
        <taxon>Alphaproteobacteria</taxon>
        <taxon>Hyphomicrobiales</taxon>
        <taxon>Methylobacteriaceae</taxon>
        <taxon>Microvirga</taxon>
    </lineage>
</organism>
<reference evidence="7" key="1">
    <citation type="submission" date="2016-07" db="EMBL/GenBank/DDBJ databases">
        <title>Microvirga ossetica sp. nov. a new species of rhizobia isolated from root nodules of the legume species Vicia alpestris Steven originated from North Ossetia region in the Caucasus.</title>
        <authorList>
            <person name="Safronova V.I."/>
            <person name="Kuznetsova I.G."/>
            <person name="Sazanova A.L."/>
            <person name="Belimov A."/>
            <person name="Andronov E."/>
            <person name="Osledkin Y.S."/>
            <person name="Onishchuk O.P."/>
            <person name="Kurchak O.N."/>
            <person name="Shaposhnikov A.I."/>
            <person name="Willems A."/>
            <person name="Tikhonovich I.A."/>
        </authorList>
    </citation>
    <scope>NUCLEOTIDE SEQUENCE [LARGE SCALE GENOMIC DNA]</scope>
    <source>
        <strain evidence="7">V5/3M</strain>
        <plasmid evidence="7">unnamed2</plasmid>
    </source>
</reference>
<evidence type="ECO:0000259" key="6">
    <source>
        <dbReference type="PROSITE" id="PS50110"/>
    </source>
</evidence>
<geneLocation type="plasmid" evidence="7">
    <name>unnamed2</name>
</geneLocation>
<evidence type="ECO:0000256" key="3">
    <source>
        <dbReference type="ARBA" id="ARBA00023163"/>
    </source>
</evidence>
<dbReference type="InterPro" id="IPR050595">
    <property type="entry name" value="Bact_response_regulator"/>
</dbReference>
<dbReference type="Gene3D" id="3.40.50.2300">
    <property type="match status" value="1"/>
</dbReference>
<sequence length="170" mass="17938">MNINQNDQQPVVVLLAEDEALVRMMAADVLREEGGFKVVEVVDADEALTVLEATAEVRALVTDVNMPGSLDGFTLARVVKQAWPHIGVVVTSGRMAPGAQELPSGALFIPKPYRPADLVAAVRTVMPSDQTEMPAEAPVPVLPSAIKISQPHTGTGAAGGLAQPLREPEE</sequence>
<dbReference type="GO" id="GO:0000160">
    <property type="term" value="P:phosphorelay signal transduction system"/>
    <property type="evidence" value="ECO:0007669"/>
    <property type="project" value="InterPro"/>
</dbReference>
<dbReference type="InterPro" id="IPR001789">
    <property type="entry name" value="Sig_transdc_resp-reg_receiver"/>
</dbReference>
<dbReference type="EMBL" id="CP016619">
    <property type="protein sequence ID" value="ANY84427.1"/>
    <property type="molecule type" value="Genomic_DNA"/>
</dbReference>
<feature type="modified residue" description="4-aspartylphosphate" evidence="4">
    <location>
        <position position="63"/>
    </location>
</feature>
<dbReference type="PANTHER" id="PTHR44591:SF3">
    <property type="entry name" value="RESPONSE REGULATORY DOMAIN-CONTAINING PROTEIN"/>
    <property type="match status" value="1"/>
</dbReference>
<dbReference type="PANTHER" id="PTHR44591">
    <property type="entry name" value="STRESS RESPONSE REGULATOR PROTEIN 1"/>
    <property type="match status" value="1"/>
</dbReference>
<keyword evidence="1 4" id="KW-0597">Phosphoprotein</keyword>
<keyword evidence="7" id="KW-0614">Plasmid</keyword>
<evidence type="ECO:0000256" key="2">
    <source>
        <dbReference type="ARBA" id="ARBA00023015"/>
    </source>
</evidence>
<dbReference type="KEGG" id="moc:BB934_40195"/>
<evidence type="ECO:0000256" key="5">
    <source>
        <dbReference type="SAM" id="MobiDB-lite"/>
    </source>
</evidence>
<feature type="domain" description="Response regulatory" evidence="6">
    <location>
        <begin position="12"/>
        <end position="126"/>
    </location>
</feature>
<accession>A0A1B2EX12</accession>
<keyword evidence="3" id="KW-0804">Transcription</keyword>
<evidence type="ECO:0000256" key="1">
    <source>
        <dbReference type="ARBA" id="ARBA00022553"/>
    </source>
</evidence>
<dbReference type="Pfam" id="PF00072">
    <property type="entry name" value="Response_reg"/>
    <property type="match status" value="1"/>
</dbReference>
<proteinExistence type="predicted"/>
<dbReference type="PROSITE" id="PS50110">
    <property type="entry name" value="RESPONSE_REGULATORY"/>
    <property type="match status" value="1"/>
</dbReference>